<gene>
    <name evidence="2" type="ORF">A6E01_07895</name>
</gene>
<sequence>MSKSNFEFLKGVNDFLFAIARAAEKNYPDDPNTTLVKLRQFGEATAKHLAKLLDIEEALAKAAKKAEAAKKRAAKKAAENS</sequence>
<dbReference type="Proteomes" id="UP000092018">
    <property type="component" value="Chromosome 1"/>
</dbReference>
<dbReference type="EMBL" id="CP016177">
    <property type="protein sequence ID" value="ANO33135.1"/>
    <property type="molecule type" value="Genomic_DNA"/>
</dbReference>
<accession>A0AAN0XUZ8</accession>
<organism evidence="2 3">
    <name type="scientific">Vibrio breoganii</name>
    <dbReference type="NCBI Taxonomy" id="553239"/>
    <lineage>
        <taxon>Bacteria</taxon>
        <taxon>Pseudomonadati</taxon>
        <taxon>Pseudomonadota</taxon>
        <taxon>Gammaproteobacteria</taxon>
        <taxon>Vibrionales</taxon>
        <taxon>Vibrionaceae</taxon>
        <taxon>Vibrio</taxon>
    </lineage>
</organism>
<name>A0AAN0XUZ8_9VIBR</name>
<evidence type="ECO:0000313" key="2">
    <source>
        <dbReference type="EMBL" id="ANO33135.1"/>
    </source>
</evidence>
<dbReference type="KEGG" id="vbr:A6E01_07895"/>
<evidence type="ECO:0000256" key="1">
    <source>
        <dbReference type="SAM" id="Coils"/>
    </source>
</evidence>
<evidence type="ECO:0000313" key="3">
    <source>
        <dbReference type="Proteomes" id="UP000092018"/>
    </source>
</evidence>
<keyword evidence="1" id="KW-0175">Coiled coil</keyword>
<reference evidence="2 3" key="1">
    <citation type="submission" date="2016-06" db="EMBL/GenBank/DDBJ databases">
        <title>Adaptive Radiation by Waves of Gene Transfer Leads to Fine-Scale Resource Partitioning in Marine Microbes.</title>
        <authorList>
            <person name="Hehemann J.-H."/>
            <person name="Arevalo P."/>
            <person name="Datta M.S."/>
            <person name="Yu X."/>
            <person name="Corzett C."/>
            <person name="Henschel A."/>
            <person name="Preheim S.P."/>
            <person name="Timberlake S."/>
            <person name="Alm E.J."/>
            <person name="Polz M.F."/>
        </authorList>
    </citation>
    <scope>NUCLEOTIDE SEQUENCE [LARGE SCALE GENOMIC DNA]</scope>
    <source>
        <strain evidence="2 3">FF50</strain>
    </source>
</reference>
<proteinExistence type="predicted"/>
<dbReference type="RefSeq" id="WP_065210012.1">
    <property type="nucleotide sequence ID" value="NZ_CP016177.1"/>
</dbReference>
<protein>
    <submittedName>
        <fullName evidence="2">Uncharacterized protein</fullName>
    </submittedName>
</protein>
<dbReference type="AlphaFoldDB" id="A0AAN0XUZ8"/>
<feature type="coiled-coil region" evidence="1">
    <location>
        <begin position="52"/>
        <end position="79"/>
    </location>
</feature>